<proteinExistence type="predicted"/>
<dbReference type="EMBL" id="JBEQCT010000001">
    <property type="protein sequence ID" value="MFM2483574.1"/>
    <property type="molecule type" value="Genomic_DNA"/>
</dbReference>
<gene>
    <name evidence="1" type="ORF">ABUE30_00520</name>
</gene>
<comment type="caution">
    <text evidence="1">The sequence shown here is derived from an EMBL/GenBank/DDBJ whole genome shotgun (WGS) entry which is preliminary data.</text>
</comment>
<dbReference type="RefSeq" id="WP_408621685.1">
    <property type="nucleotide sequence ID" value="NZ_JBEQCT010000001.1"/>
</dbReference>
<evidence type="ECO:0000313" key="2">
    <source>
        <dbReference type="Proteomes" id="UP001629953"/>
    </source>
</evidence>
<dbReference type="Pfam" id="PF12119">
    <property type="entry name" value="DUF3581"/>
    <property type="match status" value="1"/>
</dbReference>
<dbReference type="InterPro" id="IPR021974">
    <property type="entry name" value="DUF3581"/>
</dbReference>
<protein>
    <submittedName>
        <fullName evidence="1">DUF3581 family protein</fullName>
    </submittedName>
</protein>
<reference evidence="1 2" key="1">
    <citation type="journal article" date="2013" name="Int. J. Syst. Evol. Microbiol.">
        <title>Celerinatantimonas yamalensis sp. nov., a cold-adapted diazotrophic bacterium from a cold permafrost brine.</title>
        <authorList>
            <person name="Shcherbakova V."/>
            <person name="Chuvilskaya N."/>
            <person name="Rivkina E."/>
            <person name="Demidov N."/>
            <person name="Uchaeva V."/>
            <person name="Suetin S."/>
            <person name="Suzina N."/>
            <person name="Gilichinsky D."/>
        </authorList>
    </citation>
    <scope>NUCLEOTIDE SEQUENCE [LARGE SCALE GENOMIC DNA]</scope>
    <source>
        <strain evidence="1 2">C7</strain>
    </source>
</reference>
<accession>A0ABW9G1F7</accession>
<evidence type="ECO:0000313" key="1">
    <source>
        <dbReference type="EMBL" id="MFM2483574.1"/>
    </source>
</evidence>
<organism evidence="1 2">
    <name type="scientific">Celerinatantimonas yamalensis</name>
    <dbReference type="NCBI Taxonomy" id="559956"/>
    <lineage>
        <taxon>Bacteria</taxon>
        <taxon>Pseudomonadati</taxon>
        <taxon>Pseudomonadota</taxon>
        <taxon>Gammaproteobacteria</taxon>
        <taxon>Celerinatantimonadaceae</taxon>
        <taxon>Celerinatantimonas</taxon>
    </lineage>
</organism>
<sequence>MFLDHFYKSQPDGVVITPAQASHFAKSICRDFNPIHDPDAKRFCVPGDLLFALVLQHYGLSQTMRFRFTGMVNEQTRLQFSKPNGHEIKITDQQGKSLLEVDFAGDKTHDESVIEALIRHYGAFSGQNFPSLLMPLMAEHQVMFNPARPLVMYDSMSFELNTLAPEALGIALRETTLDVQGKRADEKLYFDFIDGDCVIGRGIKKAILGGLKPYDTSAIEAFAHDYELRRENQQMQLA</sequence>
<keyword evidence="2" id="KW-1185">Reference proteome</keyword>
<name>A0ABW9G1F7_9GAMM</name>
<dbReference type="Proteomes" id="UP001629953">
    <property type="component" value="Unassembled WGS sequence"/>
</dbReference>